<keyword evidence="4" id="KW-0378">Hydrolase</keyword>
<organism evidence="4 5">
    <name type="scientific">Virgisporangium aurantiacum</name>
    <dbReference type="NCBI Taxonomy" id="175570"/>
    <lineage>
        <taxon>Bacteria</taxon>
        <taxon>Bacillati</taxon>
        <taxon>Actinomycetota</taxon>
        <taxon>Actinomycetes</taxon>
        <taxon>Micromonosporales</taxon>
        <taxon>Micromonosporaceae</taxon>
        <taxon>Virgisporangium</taxon>
    </lineage>
</organism>
<keyword evidence="4" id="KW-0255">Endonuclease</keyword>
<comment type="similarity">
    <text evidence="1">Belongs to the Rv1128c/1148c/1588c/1702c/1945/3466 family.</text>
</comment>
<feature type="region of interest" description="Disordered" evidence="2">
    <location>
        <begin position="206"/>
        <end position="232"/>
    </location>
</feature>
<dbReference type="Pfam" id="PF01844">
    <property type="entry name" value="HNH"/>
    <property type="match status" value="1"/>
</dbReference>
<evidence type="ECO:0000313" key="4">
    <source>
        <dbReference type="EMBL" id="GIJ55811.1"/>
    </source>
</evidence>
<accession>A0A8J4DZK3</accession>
<dbReference type="GO" id="GO:0008270">
    <property type="term" value="F:zinc ion binding"/>
    <property type="evidence" value="ECO:0007669"/>
    <property type="project" value="InterPro"/>
</dbReference>
<dbReference type="InterPro" id="IPR002711">
    <property type="entry name" value="HNH"/>
</dbReference>
<dbReference type="AlphaFoldDB" id="A0A8J4DZK3"/>
<evidence type="ECO:0000313" key="5">
    <source>
        <dbReference type="Proteomes" id="UP000612585"/>
    </source>
</evidence>
<dbReference type="InterPro" id="IPR003615">
    <property type="entry name" value="HNH_nuc"/>
</dbReference>
<gene>
    <name evidence="4" type="ORF">Vau01_033270</name>
</gene>
<evidence type="ECO:0000256" key="2">
    <source>
        <dbReference type="SAM" id="MobiDB-lite"/>
    </source>
</evidence>
<dbReference type="Pfam" id="PF02720">
    <property type="entry name" value="DUF222"/>
    <property type="match status" value="1"/>
</dbReference>
<evidence type="ECO:0000256" key="1">
    <source>
        <dbReference type="ARBA" id="ARBA00023450"/>
    </source>
</evidence>
<dbReference type="SMART" id="SM00507">
    <property type="entry name" value="HNHc"/>
    <property type="match status" value="1"/>
</dbReference>
<feature type="domain" description="HNH nuclease" evidence="3">
    <location>
        <begin position="332"/>
        <end position="384"/>
    </location>
</feature>
<name>A0A8J4DZK3_9ACTN</name>
<evidence type="ECO:0000259" key="3">
    <source>
        <dbReference type="SMART" id="SM00507"/>
    </source>
</evidence>
<feature type="region of interest" description="Disordered" evidence="2">
    <location>
        <begin position="400"/>
        <end position="420"/>
    </location>
</feature>
<comment type="caution">
    <text evidence="4">The sequence shown here is derived from an EMBL/GenBank/DDBJ whole genome shotgun (WGS) entry which is preliminary data.</text>
</comment>
<dbReference type="CDD" id="cd00085">
    <property type="entry name" value="HNHc"/>
    <property type="match status" value="1"/>
</dbReference>
<dbReference type="GO" id="GO:0004519">
    <property type="term" value="F:endonuclease activity"/>
    <property type="evidence" value="ECO:0007669"/>
    <property type="project" value="UniProtKB-KW"/>
</dbReference>
<keyword evidence="4" id="KW-0540">Nuclease</keyword>
<dbReference type="GO" id="GO:0003676">
    <property type="term" value="F:nucleic acid binding"/>
    <property type="evidence" value="ECO:0007669"/>
    <property type="project" value="InterPro"/>
</dbReference>
<reference evidence="4" key="1">
    <citation type="submission" date="2021-01" db="EMBL/GenBank/DDBJ databases">
        <title>Whole genome shotgun sequence of Virgisporangium aurantiacum NBRC 16421.</title>
        <authorList>
            <person name="Komaki H."/>
            <person name="Tamura T."/>
        </authorList>
    </citation>
    <scope>NUCLEOTIDE SEQUENCE</scope>
    <source>
        <strain evidence="4">NBRC 16421</strain>
    </source>
</reference>
<dbReference type="EMBL" id="BOPG01000022">
    <property type="protein sequence ID" value="GIJ55811.1"/>
    <property type="molecule type" value="Genomic_DNA"/>
</dbReference>
<keyword evidence="5" id="KW-1185">Reference proteome</keyword>
<protein>
    <submittedName>
        <fullName evidence="4">HNH endonuclease</fullName>
    </submittedName>
</protein>
<dbReference type="Proteomes" id="UP000612585">
    <property type="component" value="Unassembled WGS sequence"/>
</dbReference>
<dbReference type="InterPro" id="IPR003870">
    <property type="entry name" value="DUF222"/>
</dbReference>
<sequence>MLAAAAELLDGEDLDSATDAALATQLRGLWVAICRLQAQLSRRVAVFDERGAAARDGARGIRGWLRHRLRLDAVEAGRQATVAAALVTRPAAAAAYLRGEISAEHLAAIDEAGWLLGDDAMDRGVERILLQHARREPPGRLRRLSRRFRERGGPQEAVDAFRRVRAHRFLDVVRAGTGAVNIRGQLDVSDGELLLAALRAVRSIPPARGPDAAPGSLPPPETGTPELSVPDGAEAPERARADALVALCRAVLRTNPAEAGRGLGDRARVVVTVPLETLRASPTGDALLGSGEPVPAAVARRLACDARVLPAVLGGAGEVLDIGAETETVTQGLRRAVELRDRGCRFPGCDLVAAECEAHHLVHWAQGGQSIVDNVALLCPYHHGLVHEGGWQITRDPYTGTVRARRPDGTRLDTVSPPPE</sequence>
<proteinExistence type="inferred from homology"/>